<evidence type="ECO:0000313" key="2">
    <source>
        <dbReference type="Proteomes" id="UP000003729"/>
    </source>
</evidence>
<evidence type="ECO:0000313" key="1">
    <source>
        <dbReference type="EMBL" id="EEB46970.1"/>
    </source>
</evidence>
<dbReference type="GeneID" id="57292149"/>
<sequence length="162" mass="17514">MPVIKRTLLVMTIFLAGCSTSLEYTKADLEKNQDVSYSDSGYYRVVFKGKKIIAVPENAHIVAGTQDNAVGKLDKENKTGPFVIAGLAAKSNGNIHSQIGGDDYNLSFLLTDENDLPLSSVNYIIINDCNGEAYHGTTNANGRTYSVSTPEECNLSLSLAEE</sequence>
<protein>
    <recommendedName>
        <fullName evidence="3">Lipoprotein</fullName>
    </recommendedName>
</protein>
<name>B6XCB7_9GAMM</name>
<dbReference type="AlphaFoldDB" id="B6XCB7"/>
<reference evidence="1 2" key="2">
    <citation type="submission" date="2008-10" db="EMBL/GenBank/DDBJ databases">
        <authorList>
            <person name="Fulton L."/>
            <person name="Clifton S."/>
            <person name="Fulton B."/>
            <person name="Xu J."/>
            <person name="Minx P."/>
            <person name="Pepin K.H."/>
            <person name="Johnson M."/>
            <person name="Bhonagiri V."/>
            <person name="Nash W.E."/>
            <person name="Mardis E.R."/>
            <person name="Wilson R.K."/>
        </authorList>
    </citation>
    <scope>NUCLEOTIDE SEQUENCE [LARGE SCALE GENOMIC DNA]</scope>
    <source>
        <strain evidence="1 2">DSM 30120</strain>
    </source>
</reference>
<evidence type="ECO:0008006" key="3">
    <source>
        <dbReference type="Google" id="ProtNLM"/>
    </source>
</evidence>
<comment type="caution">
    <text evidence="1">The sequence shown here is derived from an EMBL/GenBank/DDBJ whole genome shotgun (WGS) entry which is preliminary data.</text>
</comment>
<organism evidence="1 2">
    <name type="scientific">Providencia alcalifaciens DSM 30120</name>
    <dbReference type="NCBI Taxonomy" id="520999"/>
    <lineage>
        <taxon>Bacteria</taxon>
        <taxon>Pseudomonadati</taxon>
        <taxon>Pseudomonadota</taxon>
        <taxon>Gammaproteobacteria</taxon>
        <taxon>Enterobacterales</taxon>
        <taxon>Morganellaceae</taxon>
        <taxon>Providencia</taxon>
    </lineage>
</organism>
<gene>
    <name evidence="1" type="ORF">PROVALCAL_00980</name>
</gene>
<dbReference type="PROSITE" id="PS51257">
    <property type="entry name" value="PROKAR_LIPOPROTEIN"/>
    <property type="match status" value="1"/>
</dbReference>
<reference evidence="1 2" key="1">
    <citation type="submission" date="2008-10" db="EMBL/GenBank/DDBJ databases">
        <title>Draft genome sequence of Providencia alcalifaciens (DSM 30120).</title>
        <authorList>
            <person name="Sudarsanam P."/>
            <person name="Ley R."/>
            <person name="Guruge J."/>
            <person name="Turnbaugh P.J."/>
            <person name="Mahowald M."/>
            <person name="Liep D."/>
            <person name="Gordon J."/>
        </authorList>
    </citation>
    <scope>NUCLEOTIDE SEQUENCE [LARGE SCALE GENOMIC DNA]</scope>
    <source>
        <strain evidence="1 2">DSM 30120</strain>
    </source>
</reference>
<accession>B6XCB7</accession>
<dbReference type="RefSeq" id="WP_006657947.1">
    <property type="nucleotide sequence ID" value="NZ_ABXW01000015.1"/>
</dbReference>
<proteinExistence type="predicted"/>
<dbReference type="EMBL" id="ABXW01000015">
    <property type="protein sequence ID" value="EEB46970.1"/>
    <property type="molecule type" value="Genomic_DNA"/>
</dbReference>
<dbReference type="Proteomes" id="UP000003729">
    <property type="component" value="Unassembled WGS sequence"/>
</dbReference>
<dbReference type="eggNOG" id="ENOG5031J3P">
    <property type="taxonomic scope" value="Bacteria"/>
</dbReference>